<feature type="binding site" evidence="9">
    <location>
        <begin position="114"/>
        <end position="121"/>
    </location>
    <ligand>
        <name>ATP</name>
        <dbReference type="ChEBI" id="CHEBI:30616"/>
    </ligand>
</feature>
<feature type="region of interest" description="Disordered" evidence="11">
    <location>
        <begin position="1"/>
        <end position="23"/>
    </location>
</feature>
<evidence type="ECO:0000256" key="11">
    <source>
        <dbReference type="SAM" id="MobiDB-lite"/>
    </source>
</evidence>
<keyword evidence="7 9" id="KW-0505">Motor protein</keyword>
<dbReference type="GO" id="GO:0005524">
    <property type="term" value="F:ATP binding"/>
    <property type="evidence" value="ECO:0007669"/>
    <property type="project" value="UniProtKB-UniRule"/>
</dbReference>
<evidence type="ECO:0000256" key="5">
    <source>
        <dbReference type="ARBA" id="ARBA00022840"/>
    </source>
</evidence>
<name>A0ABD3WCS9_SINWO</name>
<proteinExistence type="inferred from homology"/>
<evidence type="ECO:0000256" key="10">
    <source>
        <dbReference type="RuleBase" id="RU000394"/>
    </source>
</evidence>
<dbReference type="InterPro" id="IPR036961">
    <property type="entry name" value="Kinesin_motor_dom_sf"/>
</dbReference>
<evidence type="ECO:0000256" key="8">
    <source>
        <dbReference type="ARBA" id="ARBA00023212"/>
    </source>
</evidence>
<comment type="caution">
    <text evidence="13">The sequence shown here is derived from an EMBL/GenBank/DDBJ whole genome shotgun (WGS) entry which is preliminary data.</text>
</comment>
<reference evidence="13 14" key="1">
    <citation type="submission" date="2024-11" db="EMBL/GenBank/DDBJ databases">
        <title>Chromosome-level genome assembly of the freshwater bivalve Anodonta woodiana.</title>
        <authorList>
            <person name="Chen X."/>
        </authorList>
    </citation>
    <scope>NUCLEOTIDE SEQUENCE [LARGE SCALE GENOMIC DNA]</scope>
    <source>
        <strain evidence="13">MN2024</strain>
        <tissue evidence="13">Gills</tissue>
    </source>
</reference>
<dbReference type="PROSITE" id="PS50067">
    <property type="entry name" value="KINESIN_MOTOR_2"/>
    <property type="match status" value="1"/>
</dbReference>
<keyword evidence="6" id="KW-0175">Coiled coil</keyword>
<dbReference type="Proteomes" id="UP001634394">
    <property type="component" value="Unassembled WGS sequence"/>
</dbReference>
<evidence type="ECO:0000313" key="14">
    <source>
        <dbReference type="Proteomes" id="UP001634394"/>
    </source>
</evidence>
<protein>
    <recommendedName>
        <fullName evidence="10">Kinesin-like protein</fullName>
    </recommendedName>
</protein>
<keyword evidence="8" id="KW-0206">Cytoskeleton</keyword>
<gene>
    <name evidence="13" type="ORF">ACJMK2_038572</name>
</gene>
<dbReference type="InterPro" id="IPR019821">
    <property type="entry name" value="Kinesin_motor_CS"/>
</dbReference>
<keyword evidence="2" id="KW-0963">Cytoplasm</keyword>
<dbReference type="Pfam" id="PF00225">
    <property type="entry name" value="Kinesin"/>
    <property type="match status" value="1"/>
</dbReference>
<organism evidence="13 14">
    <name type="scientific">Sinanodonta woodiana</name>
    <name type="common">Chinese pond mussel</name>
    <name type="synonym">Anodonta woodiana</name>
    <dbReference type="NCBI Taxonomy" id="1069815"/>
    <lineage>
        <taxon>Eukaryota</taxon>
        <taxon>Metazoa</taxon>
        <taxon>Spiralia</taxon>
        <taxon>Lophotrochozoa</taxon>
        <taxon>Mollusca</taxon>
        <taxon>Bivalvia</taxon>
        <taxon>Autobranchia</taxon>
        <taxon>Heteroconchia</taxon>
        <taxon>Palaeoheterodonta</taxon>
        <taxon>Unionida</taxon>
        <taxon>Unionoidea</taxon>
        <taxon>Unionidae</taxon>
        <taxon>Unioninae</taxon>
        <taxon>Sinanodonta</taxon>
    </lineage>
</organism>
<feature type="domain" description="Kinesin motor" evidence="12">
    <location>
        <begin position="25"/>
        <end position="373"/>
    </location>
</feature>
<evidence type="ECO:0000259" key="12">
    <source>
        <dbReference type="PROSITE" id="PS50067"/>
    </source>
</evidence>
<dbReference type="GO" id="GO:0003774">
    <property type="term" value="F:cytoskeletal motor activity"/>
    <property type="evidence" value="ECO:0007669"/>
    <property type="project" value="UniProtKB-UniRule"/>
</dbReference>
<feature type="compositionally biased region" description="Polar residues" evidence="11">
    <location>
        <begin position="1"/>
        <end position="14"/>
    </location>
</feature>
<keyword evidence="5 9" id="KW-0067">ATP-binding</keyword>
<dbReference type="EMBL" id="JBJQND010000007">
    <property type="protein sequence ID" value="KAL3870517.1"/>
    <property type="molecule type" value="Genomic_DNA"/>
</dbReference>
<evidence type="ECO:0000256" key="4">
    <source>
        <dbReference type="ARBA" id="ARBA00022741"/>
    </source>
</evidence>
<evidence type="ECO:0000256" key="1">
    <source>
        <dbReference type="ARBA" id="ARBA00004245"/>
    </source>
</evidence>
<evidence type="ECO:0000313" key="13">
    <source>
        <dbReference type="EMBL" id="KAL3870517.1"/>
    </source>
</evidence>
<evidence type="ECO:0000256" key="2">
    <source>
        <dbReference type="ARBA" id="ARBA00022490"/>
    </source>
</evidence>
<dbReference type="PANTHER" id="PTHR47117:SF5">
    <property type="entry name" value="KINESIN-LIKE PROTEIN KIF14"/>
    <property type="match status" value="1"/>
</dbReference>
<dbReference type="SMART" id="SM00129">
    <property type="entry name" value="KISc"/>
    <property type="match status" value="1"/>
</dbReference>
<dbReference type="Gene3D" id="3.40.850.10">
    <property type="entry name" value="Kinesin motor domain"/>
    <property type="match status" value="1"/>
</dbReference>
<dbReference type="AlphaFoldDB" id="A0ABD3WCS9"/>
<sequence>MDKSQNGLPFSDNASLEDKEGNDNSVTVAVRVRPFGQRELADKAVRRVVSMCGNETTVTSDNGTIHRFAYDFSFWSFDSENGDFAGQELVYNRLAQPLLSRAFEGYNTCLFAYGQTGSGKSYSIMGQGNEKVGIIPRFCKDLFFSAQQARDIKQVKISVEISFVEIYNEKIHDLLGSSKEKSGKKPTLKVREHPELGPYVEGLTTFVVNSFEDVEGWITLGNKSRATAATGMNDKSSRSHSVFTIVLAQTKTEMWEGHDHSITSKINLVDLAGSERQSQAMTISGERLREGANINKSLLTLGIVISLLSEQSAQNGRKKITCIPYRDSNLTWLLKESLGGNSKTTMIATISPANSHIEETLSTLRYPFCVNCIDKL</sequence>
<keyword evidence="4 9" id="KW-0547">Nucleotide-binding</keyword>
<evidence type="ECO:0000256" key="9">
    <source>
        <dbReference type="PROSITE-ProRule" id="PRU00283"/>
    </source>
</evidence>
<accession>A0ABD3WCS9</accession>
<dbReference type="PROSITE" id="PS00411">
    <property type="entry name" value="KINESIN_MOTOR_1"/>
    <property type="match status" value="1"/>
</dbReference>
<evidence type="ECO:0000256" key="3">
    <source>
        <dbReference type="ARBA" id="ARBA00022701"/>
    </source>
</evidence>
<dbReference type="InterPro" id="IPR027417">
    <property type="entry name" value="P-loop_NTPase"/>
</dbReference>
<dbReference type="PRINTS" id="PR00380">
    <property type="entry name" value="KINESINHEAVY"/>
</dbReference>
<dbReference type="GO" id="GO:0005874">
    <property type="term" value="C:microtubule"/>
    <property type="evidence" value="ECO:0007669"/>
    <property type="project" value="UniProtKB-KW"/>
</dbReference>
<comment type="similarity">
    <text evidence="9 10">Belongs to the TRAFAC class myosin-kinesin ATPase superfamily. Kinesin family.</text>
</comment>
<dbReference type="SUPFAM" id="SSF52540">
    <property type="entry name" value="P-loop containing nucleoside triphosphate hydrolases"/>
    <property type="match status" value="1"/>
</dbReference>
<evidence type="ECO:0000256" key="6">
    <source>
        <dbReference type="ARBA" id="ARBA00023054"/>
    </source>
</evidence>
<dbReference type="InterPro" id="IPR001752">
    <property type="entry name" value="Kinesin_motor_dom"/>
</dbReference>
<keyword evidence="14" id="KW-1185">Reference proteome</keyword>
<comment type="subcellular location">
    <subcellularLocation>
        <location evidence="1">Cytoplasm</location>
        <location evidence="1">Cytoskeleton</location>
    </subcellularLocation>
</comment>
<evidence type="ECO:0000256" key="7">
    <source>
        <dbReference type="ARBA" id="ARBA00023175"/>
    </source>
</evidence>
<dbReference type="PANTHER" id="PTHR47117">
    <property type="entry name" value="STAR-RELATED LIPID TRANSFER PROTEIN 9"/>
    <property type="match status" value="1"/>
</dbReference>
<dbReference type="FunFam" id="3.40.850.10:FF:000042">
    <property type="entry name" value="Kinesin family member 14"/>
    <property type="match status" value="1"/>
</dbReference>
<keyword evidence="3 10" id="KW-0493">Microtubule</keyword>